<dbReference type="PANTHER" id="PTHR36836">
    <property type="entry name" value="COLANIC ACID BIOSYNTHESIS PROTEIN WCAK"/>
    <property type="match status" value="1"/>
</dbReference>
<organism evidence="2 3">
    <name type="scientific">Blastopirellula marina</name>
    <dbReference type="NCBI Taxonomy" id="124"/>
    <lineage>
        <taxon>Bacteria</taxon>
        <taxon>Pseudomonadati</taxon>
        <taxon>Planctomycetota</taxon>
        <taxon>Planctomycetia</taxon>
        <taxon>Pirellulales</taxon>
        <taxon>Pirellulaceae</taxon>
        <taxon>Blastopirellula</taxon>
    </lineage>
</organism>
<reference evidence="2 3" key="1">
    <citation type="submission" date="2018-02" db="EMBL/GenBank/DDBJ databases">
        <title>Comparative genomes isolates from brazilian mangrove.</title>
        <authorList>
            <person name="Araujo J.E."/>
            <person name="Taketani R.G."/>
            <person name="Silva M.C.P."/>
            <person name="Loureco M.V."/>
            <person name="Andreote F.D."/>
        </authorList>
    </citation>
    <scope>NUCLEOTIDE SEQUENCE [LARGE SCALE GENOMIC DNA]</scope>
    <source>
        <strain evidence="2 3">Hex-1 MGV</strain>
    </source>
</reference>
<dbReference type="PANTHER" id="PTHR36836:SF1">
    <property type="entry name" value="COLANIC ACID BIOSYNTHESIS PROTEIN WCAK"/>
    <property type="match status" value="1"/>
</dbReference>
<dbReference type="Proteomes" id="UP000238322">
    <property type="component" value="Unassembled WGS sequence"/>
</dbReference>
<protein>
    <recommendedName>
        <fullName evidence="1">Polysaccharide pyruvyl transferase domain-containing protein</fullName>
    </recommendedName>
</protein>
<name>A0A2S8FC86_9BACT</name>
<dbReference type="EMBL" id="PUHY01000015">
    <property type="protein sequence ID" value="PQO29775.1"/>
    <property type="molecule type" value="Genomic_DNA"/>
</dbReference>
<evidence type="ECO:0000313" key="2">
    <source>
        <dbReference type="EMBL" id="PQO29775.1"/>
    </source>
</evidence>
<proteinExistence type="predicted"/>
<dbReference type="OrthoDB" id="3199616at2"/>
<gene>
    <name evidence="2" type="ORF">C5Y83_27420</name>
</gene>
<dbReference type="RefSeq" id="WP_105332969.1">
    <property type="nucleotide sequence ID" value="NZ_PUHY01000015.1"/>
</dbReference>
<dbReference type="AlphaFoldDB" id="A0A2S8FC86"/>
<comment type="caution">
    <text evidence="2">The sequence shown here is derived from an EMBL/GenBank/DDBJ whole genome shotgun (WGS) entry which is preliminary data.</text>
</comment>
<dbReference type="Pfam" id="PF04230">
    <property type="entry name" value="PS_pyruv_trans"/>
    <property type="match status" value="1"/>
</dbReference>
<evidence type="ECO:0000313" key="3">
    <source>
        <dbReference type="Proteomes" id="UP000238322"/>
    </source>
</evidence>
<evidence type="ECO:0000259" key="1">
    <source>
        <dbReference type="Pfam" id="PF04230"/>
    </source>
</evidence>
<accession>A0A2S8FC86</accession>
<sequence length="381" mass="42284">MSRATIEVVGVSTENKGAELMLIAIAQHLRSVKPDIEIAVSQNFGRYEDRAKYQLRTKLPQSKKAKIGRSWLSSKLMPESFRRAYGLVDDSEVTAVIDASGFAFGDQHPAQRTMEFANNVKKWKQAGKPVVMLPQALGPFKTPQIRDAFREIVQNVDLVYARDEVSFAYTSELGHTNNLRKAPDFTNLVKGATTAPCDNDGKRKAFVVPNHRMIEKTAASERDQYLPFIARSIKQLATRGFEPSLLLHDTNVDETLVAPLQTLLSSSIEVVRAPDPIALKGILGTAAIVVGSRFHALVSALSQGVPCLAAGWSHKYEMLFQDYRCPDCIMKTDADETSIAELIDHITLDISFQQSLLKASRQQIDLAESMWREVDPVLGLN</sequence>
<dbReference type="InterPro" id="IPR007345">
    <property type="entry name" value="Polysacch_pyruvyl_Trfase"/>
</dbReference>
<feature type="domain" description="Polysaccharide pyruvyl transferase" evidence="1">
    <location>
        <begin position="15"/>
        <end position="314"/>
    </location>
</feature>